<reference evidence="3 4" key="1">
    <citation type="journal article" date="2015" name="Genome Biol. Evol.">
        <title>Phylogenomic analyses indicate that early fungi evolved digesting cell walls of algal ancestors of land plants.</title>
        <authorList>
            <person name="Chang Y."/>
            <person name="Wang S."/>
            <person name="Sekimoto S."/>
            <person name="Aerts A.L."/>
            <person name="Choi C."/>
            <person name="Clum A."/>
            <person name="LaButti K.M."/>
            <person name="Lindquist E.A."/>
            <person name="Yee Ngan C."/>
            <person name="Ohm R.A."/>
            <person name="Salamov A.A."/>
            <person name="Grigoriev I.V."/>
            <person name="Spatafora J.W."/>
            <person name="Berbee M.L."/>
        </authorList>
    </citation>
    <scope>NUCLEOTIDE SEQUENCE [LARGE SCALE GENOMIC DNA]</scope>
    <source>
        <strain evidence="3 4">NRRL 1564</strain>
    </source>
</reference>
<gene>
    <name evidence="3" type="ORF">COEREDRAFT_94835</name>
</gene>
<protein>
    <submittedName>
        <fullName evidence="3">Uncharacterized protein</fullName>
    </submittedName>
</protein>
<dbReference type="AlphaFoldDB" id="A0A2G5B1R3"/>
<keyword evidence="4" id="KW-1185">Reference proteome</keyword>
<feature type="compositionally biased region" description="Polar residues" evidence="2">
    <location>
        <begin position="174"/>
        <end position="200"/>
    </location>
</feature>
<evidence type="ECO:0000313" key="3">
    <source>
        <dbReference type="EMBL" id="PIA12960.1"/>
    </source>
</evidence>
<evidence type="ECO:0000256" key="2">
    <source>
        <dbReference type="SAM" id="MobiDB-lite"/>
    </source>
</evidence>
<feature type="coiled-coil region" evidence="1">
    <location>
        <begin position="46"/>
        <end position="108"/>
    </location>
</feature>
<sequence length="272" mass="29279">MGDSSWRTQVLEPLQQQLHDARVTSDTHRDALAAQQADSEMLRVELVVAKVERAALAEENERLRLQARRAEADRARAQQKADDAGQLAQRSEDALVAARIRLAEADEERSLLVRQLENLRGFIADAGSDDSVVSRARMLSMDANVEPLVTAKPGRFSISTIASNWSAIRDAISSPRQQNQLQQPAEETQSPRRSSVTVRCSTATAVSEASSSSSSSSSMSPSGARQSSSSKRHSTSAAIPMAMLHRSRTSPVIPTVGTSADVASAAAEDNCK</sequence>
<evidence type="ECO:0000256" key="1">
    <source>
        <dbReference type="SAM" id="Coils"/>
    </source>
</evidence>
<name>A0A2G5B1R3_COERN</name>
<dbReference type="EMBL" id="KZ303554">
    <property type="protein sequence ID" value="PIA12960.1"/>
    <property type="molecule type" value="Genomic_DNA"/>
</dbReference>
<organism evidence="3 4">
    <name type="scientific">Coemansia reversa (strain ATCC 12441 / NRRL 1564)</name>
    <dbReference type="NCBI Taxonomy" id="763665"/>
    <lineage>
        <taxon>Eukaryota</taxon>
        <taxon>Fungi</taxon>
        <taxon>Fungi incertae sedis</taxon>
        <taxon>Zoopagomycota</taxon>
        <taxon>Kickxellomycotina</taxon>
        <taxon>Kickxellomycetes</taxon>
        <taxon>Kickxellales</taxon>
        <taxon>Kickxellaceae</taxon>
        <taxon>Coemansia</taxon>
    </lineage>
</organism>
<feature type="region of interest" description="Disordered" evidence="2">
    <location>
        <begin position="174"/>
        <end position="255"/>
    </location>
</feature>
<keyword evidence="1" id="KW-0175">Coiled coil</keyword>
<evidence type="ECO:0000313" key="4">
    <source>
        <dbReference type="Proteomes" id="UP000242474"/>
    </source>
</evidence>
<feature type="compositionally biased region" description="Low complexity" evidence="2">
    <location>
        <begin position="201"/>
        <end position="229"/>
    </location>
</feature>
<dbReference type="OrthoDB" id="5598530at2759"/>
<accession>A0A2G5B1R3</accession>
<proteinExistence type="predicted"/>
<dbReference type="Proteomes" id="UP000242474">
    <property type="component" value="Unassembled WGS sequence"/>
</dbReference>